<evidence type="ECO:0000313" key="1">
    <source>
        <dbReference type="EMBL" id="EFX68823.1"/>
    </source>
</evidence>
<proteinExistence type="predicted"/>
<sequence length="263" mass="29651">MWNASRFCVSSLRRGHANLLCIVPILGKAAGSASWCTNVGNERGEIVISVLTTSESLTNLKPLANGLVERYSKANQPHPSVLYTDRDCCKVDGDSKYRRLFPQWENLLVRMDSWHFMRRIAKACSNESHPLYASAIFEWDLGDVATLRTAKEGELKKAGVSKPSTAAVNKAITKFELARHCRRRTRGEQETIRLIESLFLNAEYLTDFLGTPLLKEDAFEIWQEEQCHVKCLQDPVNVMLYTQTGTISKGGTSANDVHFQAYY</sequence>
<reference evidence="1 2" key="1">
    <citation type="journal article" date="2011" name="Science">
        <title>The ecoresponsive genome of Daphnia pulex.</title>
        <authorList>
            <person name="Colbourne J.K."/>
            <person name="Pfrender M.E."/>
            <person name="Gilbert D."/>
            <person name="Thomas W.K."/>
            <person name="Tucker A."/>
            <person name="Oakley T.H."/>
            <person name="Tokishita S."/>
            <person name="Aerts A."/>
            <person name="Arnold G.J."/>
            <person name="Basu M.K."/>
            <person name="Bauer D.J."/>
            <person name="Caceres C.E."/>
            <person name="Carmel L."/>
            <person name="Casola C."/>
            <person name="Choi J.H."/>
            <person name="Detter J.C."/>
            <person name="Dong Q."/>
            <person name="Dusheyko S."/>
            <person name="Eads B.D."/>
            <person name="Frohlich T."/>
            <person name="Geiler-Samerotte K.A."/>
            <person name="Gerlach D."/>
            <person name="Hatcher P."/>
            <person name="Jogdeo S."/>
            <person name="Krijgsveld J."/>
            <person name="Kriventseva E.V."/>
            <person name="Kultz D."/>
            <person name="Laforsch C."/>
            <person name="Lindquist E."/>
            <person name="Lopez J."/>
            <person name="Manak J.R."/>
            <person name="Muller J."/>
            <person name="Pangilinan J."/>
            <person name="Patwardhan R.P."/>
            <person name="Pitluck S."/>
            <person name="Pritham E.J."/>
            <person name="Rechtsteiner A."/>
            <person name="Rho M."/>
            <person name="Rogozin I.B."/>
            <person name="Sakarya O."/>
            <person name="Salamov A."/>
            <person name="Schaack S."/>
            <person name="Shapiro H."/>
            <person name="Shiga Y."/>
            <person name="Skalitzky C."/>
            <person name="Smith Z."/>
            <person name="Souvorov A."/>
            <person name="Sung W."/>
            <person name="Tang Z."/>
            <person name="Tsuchiya D."/>
            <person name="Tu H."/>
            <person name="Vos H."/>
            <person name="Wang M."/>
            <person name="Wolf Y.I."/>
            <person name="Yamagata H."/>
            <person name="Yamada T."/>
            <person name="Ye Y."/>
            <person name="Shaw J.R."/>
            <person name="Andrews J."/>
            <person name="Crease T.J."/>
            <person name="Tang H."/>
            <person name="Lucas S.M."/>
            <person name="Robertson H.M."/>
            <person name="Bork P."/>
            <person name="Koonin E.V."/>
            <person name="Zdobnov E.M."/>
            <person name="Grigoriev I.V."/>
            <person name="Lynch M."/>
            <person name="Boore J.L."/>
        </authorList>
    </citation>
    <scope>NUCLEOTIDE SEQUENCE [LARGE SCALE GENOMIC DNA]</scope>
</reference>
<dbReference type="OrthoDB" id="8942218at2759"/>
<dbReference type="KEGG" id="dpx:DAPPUDRAFT_259573"/>
<accession>E9HHF7</accession>
<dbReference type="PhylomeDB" id="E9HHF7"/>
<dbReference type="InParanoid" id="E9HHF7"/>
<dbReference type="PANTHER" id="PTHR24401">
    <property type="entry name" value="SI:CH211-243P7.3-RELATED"/>
    <property type="match status" value="1"/>
</dbReference>
<dbReference type="OMA" id="PHMACIQ"/>
<protein>
    <recommendedName>
        <fullName evidence="3">MULE transposase domain-containing protein</fullName>
    </recommendedName>
</protein>
<dbReference type="HOGENOM" id="CLU_072897_0_0_1"/>
<dbReference type="eggNOG" id="ENOG502RTCB">
    <property type="taxonomic scope" value="Eukaryota"/>
</dbReference>
<evidence type="ECO:0008006" key="3">
    <source>
        <dbReference type="Google" id="ProtNLM"/>
    </source>
</evidence>
<evidence type="ECO:0000313" key="2">
    <source>
        <dbReference type="Proteomes" id="UP000000305"/>
    </source>
</evidence>
<gene>
    <name evidence="1" type="ORF">DAPPUDRAFT_259573</name>
</gene>
<keyword evidence="2" id="KW-1185">Reference proteome</keyword>
<organism evidence="1 2">
    <name type="scientific">Daphnia pulex</name>
    <name type="common">Water flea</name>
    <dbReference type="NCBI Taxonomy" id="6669"/>
    <lineage>
        <taxon>Eukaryota</taxon>
        <taxon>Metazoa</taxon>
        <taxon>Ecdysozoa</taxon>
        <taxon>Arthropoda</taxon>
        <taxon>Crustacea</taxon>
        <taxon>Branchiopoda</taxon>
        <taxon>Diplostraca</taxon>
        <taxon>Cladocera</taxon>
        <taxon>Anomopoda</taxon>
        <taxon>Daphniidae</taxon>
        <taxon>Daphnia</taxon>
    </lineage>
</organism>
<dbReference type="Proteomes" id="UP000000305">
    <property type="component" value="Unassembled WGS sequence"/>
</dbReference>
<dbReference type="EMBL" id="GL732648">
    <property type="protein sequence ID" value="EFX68823.1"/>
    <property type="molecule type" value="Genomic_DNA"/>
</dbReference>
<dbReference type="AlphaFoldDB" id="E9HHF7"/>
<dbReference type="PANTHER" id="PTHR24401:SF29">
    <property type="entry name" value="SI:CH211-243P7.3-RELATED"/>
    <property type="match status" value="1"/>
</dbReference>
<name>E9HHF7_DAPPU</name>